<organism evidence="1 2">
    <name type="scientific">Pseudomonas fluorescens</name>
    <dbReference type="NCBI Taxonomy" id="294"/>
    <lineage>
        <taxon>Bacteria</taxon>
        <taxon>Pseudomonadati</taxon>
        <taxon>Pseudomonadota</taxon>
        <taxon>Gammaproteobacteria</taxon>
        <taxon>Pseudomonadales</taxon>
        <taxon>Pseudomonadaceae</taxon>
        <taxon>Pseudomonas</taxon>
    </lineage>
</organism>
<dbReference type="RefSeq" id="WP_060741684.1">
    <property type="nucleotide sequence ID" value="NZ_CP012831.1"/>
</dbReference>
<gene>
    <name evidence="1" type="ORF">AO356_22885</name>
</gene>
<dbReference type="AlphaFoldDB" id="A0A0N7H2S3"/>
<evidence type="ECO:0000313" key="2">
    <source>
        <dbReference type="Proteomes" id="UP000059425"/>
    </source>
</evidence>
<reference evidence="2" key="1">
    <citation type="submission" date="2015-09" db="EMBL/GenBank/DDBJ databases">
        <title>Whole genome sequence of Pseudomonas fluorescens FW300-N2C3.</title>
        <authorList>
            <person name="Ray J."/>
            <person name="Melnyk R."/>
            <person name="Deutschbauer A."/>
        </authorList>
    </citation>
    <scope>NUCLEOTIDE SEQUENCE [LARGE SCALE GENOMIC DNA]</scope>
    <source>
        <strain evidence="2">FW300-N2C3</strain>
    </source>
</reference>
<accession>A0A0N7H2S3</accession>
<evidence type="ECO:0000313" key="1">
    <source>
        <dbReference type="EMBL" id="ALI09540.1"/>
    </source>
</evidence>
<dbReference type="EMBL" id="CP012831">
    <property type="protein sequence ID" value="ALI09540.1"/>
    <property type="molecule type" value="Genomic_DNA"/>
</dbReference>
<proteinExistence type="predicted"/>
<dbReference type="Proteomes" id="UP000059425">
    <property type="component" value="Chromosome"/>
</dbReference>
<name>A0A0N7H2S3_PSEFL</name>
<dbReference type="OrthoDB" id="7024978at2"/>
<protein>
    <submittedName>
        <fullName evidence="1">Uncharacterized protein</fullName>
    </submittedName>
</protein>
<sequence>MAPNQPLIFETPKVVGVADPDVDPEGHIPPDLLLTGIEVVVPLWPQHAEEPGERDILTVRFEQVGQAPVEIVNVYEPADMKPEFLIPIGPEYLTHDGVGQLWYELLDTADNPAESYKRLLTIDHVPVPDDLLKAVFVHATPWGYLNCDTVPPLWEGVTVKIPPLTGFLVGDRCEVFWRGFLSLNDSGPEVISARKTVIRPALSEQDILEGYEIVILPYDVHIKPMERSSSATVTYRVYRGTKLVGSSELALVKIDRIRAGQELPCGP</sequence>
<reference evidence="1 2" key="2">
    <citation type="journal article" date="2018" name="Nature">
        <title>Mutant phenotypes for thousands of bacterial genes of unknown function.</title>
        <authorList>
            <person name="Price M.N."/>
            <person name="Wetmore K.M."/>
            <person name="Waters R.J."/>
            <person name="Callaghan M."/>
            <person name="Ray J."/>
            <person name="Liu H."/>
            <person name="Kuehl J.V."/>
            <person name="Melnyk R.A."/>
            <person name="Lamson J.S."/>
            <person name="Suh Y."/>
            <person name="Carlson H.K."/>
            <person name="Esquivel Z."/>
            <person name="Sadeeshkumar H."/>
            <person name="Chakraborty R."/>
            <person name="Zane G.M."/>
            <person name="Rubin B.E."/>
            <person name="Wall J.D."/>
            <person name="Visel A."/>
            <person name="Bristow J."/>
            <person name="Blow M.J."/>
            <person name="Arkin A.P."/>
            <person name="Deutschbauer A.M."/>
        </authorList>
    </citation>
    <scope>NUCLEOTIDE SEQUENCE [LARGE SCALE GENOMIC DNA]</scope>
    <source>
        <strain evidence="1 2">FW300-N2C3</strain>
    </source>
</reference>